<reference evidence="1" key="1">
    <citation type="submission" date="2022-07" db="EMBL/GenBank/DDBJ databases">
        <authorList>
            <person name="Trinca V."/>
            <person name="Uliana J.V.C."/>
            <person name="Torres T.T."/>
            <person name="Ward R.J."/>
            <person name="Monesi N."/>
        </authorList>
    </citation>
    <scope>NUCLEOTIDE SEQUENCE</scope>
    <source>
        <strain evidence="1">HSMRA1968</strain>
        <tissue evidence="1">Whole embryos</tissue>
    </source>
</reference>
<name>A0A9Q0NCX8_9DIPT</name>
<dbReference type="EMBL" id="WJQU01000001">
    <property type="protein sequence ID" value="KAJ6647969.1"/>
    <property type="molecule type" value="Genomic_DNA"/>
</dbReference>
<accession>A0A9Q0NCX8</accession>
<keyword evidence="2" id="KW-1185">Reference proteome</keyword>
<comment type="caution">
    <text evidence="1">The sequence shown here is derived from an EMBL/GenBank/DDBJ whole genome shotgun (WGS) entry which is preliminary data.</text>
</comment>
<protein>
    <submittedName>
        <fullName evidence="1">Uncharacterized protein</fullName>
    </submittedName>
</protein>
<feature type="non-terminal residue" evidence="1">
    <location>
        <position position="1"/>
    </location>
</feature>
<evidence type="ECO:0000313" key="2">
    <source>
        <dbReference type="Proteomes" id="UP001151699"/>
    </source>
</evidence>
<proteinExistence type="predicted"/>
<dbReference type="AlphaFoldDB" id="A0A9Q0NCX8"/>
<sequence>MNFVSDLAKLFLIELETVSKNAAEIRLIFHPFVRNSLNHSDDQRRCHLKKPAVYYHVTSNTPIERLENFLAHINTRTELATFLAKAAQQYFQKSGVNFLVVYENKFVSNRNLAQMCSKDLETGVHGLQTTNQLILLNTVEVAKKDTKRDLTIKASNTDIVVQLIHFYEFIPANTTVNISGQFANIGELHCYLGDKRSKALFGWYAFQGMDGCGTFRGKGLATQFKFFKKCDEDILTAFSDFGTTPEIPDKMVDQMERFICLIYGNSSNKNIKDLRYLMSVKDGLDAKSLPPTKGTLIPHVSRAYYQTLMGKLRINPQPKTPDPKMYHW</sequence>
<dbReference type="OrthoDB" id="7682138at2759"/>
<gene>
    <name evidence="1" type="ORF">Bhyg_03194</name>
</gene>
<organism evidence="1 2">
    <name type="scientific">Pseudolycoriella hygida</name>
    <dbReference type="NCBI Taxonomy" id="35572"/>
    <lineage>
        <taxon>Eukaryota</taxon>
        <taxon>Metazoa</taxon>
        <taxon>Ecdysozoa</taxon>
        <taxon>Arthropoda</taxon>
        <taxon>Hexapoda</taxon>
        <taxon>Insecta</taxon>
        <taxon>Pterygota</taxon>
        <taxon>Neoptera</taxon>
        <taxon>Endopterygota</taxon>
        <taxon>Diptera</taxon>
        <taxon>Nematocera</taxon>
        <taxon>Sciaroidea</taxon>
        <taxon>Sciaridae</taxon>
        <taxon>Pseudolycoriella</taxon>
    </lineage>
</organism>
<evidence type="ECO:0000313" key="1">
    <source>
        <dbReference type="EMBL" id="KAJ6647969.1"/>
    </source>
</evidence>
<dbReference type="Proteomes" id="UP001151699">
    <property type="component" value="Chromosome A"/>
</dbReference>